<gene>
    <name evidence="1" type="ORF">H8Q88_20325</name>
</gene>
<name>A0A9X0RBB0_VIBME</name>
<sequence length="185" mass="21771">MNLTLEEIQKKHDEILNLCYKAIIKDSWKHNINSNVIVGIHQSDFAKAQVNSKDEIFISIHPAFLKTRCLNKLYESLIHEFTHLFLGLDSKHDKKFKRFESYLLNLIGCDLNASKNEAMEIINKIEFKWTVIAILEDGSELFIEGINRRNNEYSEYPRTKNIKHIIKDGEHKDKVIVKYKVIRNK</sequence>
<dbReference type="EMBL" id="JACRUP010000029">
    <property type="protein sequence ID" value="MBC5853228.1"/>
    <property type="molecule type" value="Genomic_DNA"/>
</dbReference>
<reference evidence="1" key="1">
    <citation type="submission" date="2020-08" db="EMBL/GenBank/DDBJ databases">
        <title>Genome Sequencing and Pan-Genome Analysis of Migratory bird Vibrio Strains, Inner Mongolia.</title>
        <authorList>
            <person name="Zheng L."/>
        </authorList>
    </citation>
    <scope>NUCLEOTIDE SEQUENCE</scope>
    <source>
        <strain evidence="1">M13F</strain>
    </source>
</reference>
<evidence type="ECO:0000313" key="1">
    <source>
        <dbReference type="EMBL" id="MBC5853228.1"/>
    </source>
</evidence>
<keyword evidence="2" id="KW-1185">Reference proteome</keyword>
<accession>A0A9X0RBB0</accession>
<protein>
    <recommendedName>
        <fullName evidence="3">SprT-like family</fullName>
    </recommendedName>
</protein>
<dbReference type="AlphaFoldDB" id="A0A9X0RBB0"/>
<evidence type="ECO:0000313" key="2">
    <source>
        <dbReference type="Proteomes" id="UP000615796"/>
    </source>
</evidence>
<comment type="caution">
    <text evidence="1">The sequence shown here is derived from an EMBL/GenBank/DDBJ whole genome shotgun (WGS) entry which is preliminary data.</text>
</comment>
<evidence type="ECO:0008006" key="3">
    <source>
        <dbReference type="Google" id="ProtNLM"/>
    </source>
</evidence>
<organism evidence="1 2">
    <name type="scientific">Vibrio metschnikovii</name>
    <dbReference type="NCBI Taxonomy" id="28172"/>
    <lineage>
        <taxon>Bacteria</taxon>
        <taxon>Pseudomonadati</taxon>
        <taxon>Pseudomonadota</taxon>
        <taxon>Gammaproteobacteria</taxon>
        <taxon>Vibrionales</taxon>
        <taxon>Vibrionaceae</taxon>
        <taxon>Vibrio</taxon>
    </lineage>
</organism>
<proteinExistence type="predicted"/>
<dbReference type="Proteomes" id="UP000615796">
    <property type="component" value="Unassembled WGS sequence"/>
</dbReference>
<dbReference type="RefSeq" id="WP_187027375.1">
    <property type="nucleotide sequence ID" value="NZ_JACRUP010000029.1"/>
</dbReference>